<protein>
    <recommendedName>
        <fullName evidence="4">ACB domain-containing protein</fullName>
    </recommendedName>
</protein>
<dbReference type="GO" id="GO:0015098">
    <property type="term" value="F:molybdate ion transmembrane transporter activity"/>
    <property type="evidence" value="ECO:0007669"/>
    <property type="project" value="InterPro"/>
</dbReference>
<dbReference type="InterPro" id="IPR035984">
    <property type="entry name" value="Acyl-CoA-binding_sf"/>
</dbReference>
<dbReference type="Gene3D" id="1.20.1250.20">
    <property type="entry name" value="MFS general substrate transporter like domains"/>
    <property type="match status" value="1"/>
</dbReference>
<evidence type="ECO:0000256" key="1">
    <source>
        <dbReference type="ARBA" id="ARBA00005567"/>
    </source>
</evidence>
<dbReference type="STRING" id="3818.A0A444ZAH8"/>
<evidence type="ECO:0000256" key="2">
    <source>
        <dbReference type="ARBA" id="ARBA00023121"/>
    </source>
</evidence>
<feature type="transmembrane region" description="Helical" evidence="3">
    <location>
        <begin position="463"/>
        <end position="484"/>
    </location>
</feature>
<dbReference type="AlphaFoldDB" id="A0A444ZAH8"/>
<keyword evidence="6" id="KW-1185">Reference proteome</keyword>
<name>A0A444ZAH8_ARAHY</name>
<evidence type="ECO:0000313" key="6">
    <source>
        <dbReference type="Proteomes" id="UP000289738"/>
    </source>
</evidence>
<feature type="transmembrane region" description="Helical" evidence="3">
    <location>
        <begin position="530"/>
        <end position="547"/>
    </location>
</feature>
<keyword evidence="3" id="KW-0472">Membrane</keyword>
<organism evidence="5 6">
    <name type="scientific">Arachis hypogaea</name>
    <name type="common">Peanut</name>
    <dbReference type="NCBI Taxonomy" id="3818"/>
    <lineage>
        <taxon>Eukaryota</taxon>
        <taxon>Viridiplantae</taxon>
        <taxon>Streptophyta</taxon>
        <taxon>Embryophyta</taxon>
        <taxon>Tracheophyta</taxon>
        <taxon>Spermatophyta</taxon>
        <taxon>Magnoliopsida</taxon>
        <taxon>eudicotyledons</taxon>
        <taxon>Gunneridae</taxon>
        <taxon>Pentapetalae</taxon>
        <taxon>rosids</taxon>
        <taxon>fabids</taxon>
        <taxon>Fabales</taxon>
        <taxon>Fabaceae</taxon>
        <taxon>Papilionoideae</taxon>
        <taxon>50 kb inversion clade</taxon>
        <taxon>dalbergioids sensu lato</taxon>
        <taxon>Dalbergieae</taxon>
        <taxon>Pterocarpus clade</taxon>
        <taxon>Arachis</taxon>
    </lineage>
</organism>
<dbReference type="InterPro" id="IPR036259">
    <property type="entry name" value="MFS_trans_sf"/>
</dbReference>
<evidence type="ECO:0000313" key="5">
    <source>
        <dbReference type="EMBL" id="RYR11176.1"/>
    </source>
</evidence>
<feature type="transmembrane region" description="Helical" evidence="3">
    <location>
        <begin position="618"/>
        <end position="637"/>
    </location>
</feature>
<dbReference type="Proteomes" id="UP000289738">
    <property type="component" value="Chromosome B05"/>
</dbReference>
<dbReference type="GO" id="GO:0000062">
    <property type="term" value="F:fatty-acyl-CoA binding"/>
    <property type="evidence" value="ECO:0007669"/>
    <property type="project" value="InterPro"/>
</dbReference>
<feature type="transmembrane region" description="Helical" evidence="3">
    <location>
        <begin position="585"/>
        <end position="606"/>
    </location>
</feature>
<dbReference type="Gene3D" id="1.20.80.10">
    <property type="match status" value="1"/>
</dbReference>
<evidence type="ECO:0000256" key="3">
    <source>
        <dbReference type="SAM" id="Phobius"/>
    </source>
</evidence>
<keyword evidence="2" id="KW-0446">Lipid-binding</keyword>
<keyword evidence="3" id="KW-1133">Transmembrane helix</keyword>
<reference evidence="5 6" key="1">
    <citation type="submission" date="2019-01" db="EMBL/GenBank/DDBJ databases">
        <title>Sequencing of cultivated peanut Arachis hypogaea provides insights into genome evolution and oil improvement.</title>
        <authorList>
            <person name="Chen X."/>
        </authorList>
    </citation>
    <scope>NUCLEOTIDE SEQUENCE [LARGE SCALE GENOMIC DNA]</scope>
    <source>
        <strain evidence="6">cv. Fuhuasheng</strain>
        <tissue evidence="5">Leaves</tissue>
    </source>
</reference>
<dbReference type="InterPro" id="IPR008509">
    <property type="entry name" value="MOT2/MFSD5"/>
</dbReference>
<feature type="transmembrane region" description="Helical" evidence="3">
    <location>
        <begin position="385"/>
        <end position="404"/>
    </location>
</feature>
<gene>
    <name evidence="5" type="ORF">Ahy_B05g079653</name>
</gene>
<dbReference type="PANTHER" id="PTHR23516">
    <property type="entry name" value="SAM (S-ADENOSYL METHIONINE) TRANSPORTER"/>
    <property type="match status" value="1"/>
</dbReference>
<accession>A0A444ZAH8</accession>
<feature type="transmembrane region" description="Helical" evidence="3">
    <location>
        <begin position="499"/>
        <end position="518"/>
    </location>
</feature>
<dbReference type="GO" id="GO:0016020">
    <property type="term" value="C:membrane"/>
    <property type="evidence" value="ECO:0007669"/>
    <property type="project" value="InterPro"/>
</dbReference>
<dbReference type="InterPro" id="IPR000582">
    <property type="entry name" value="Acyl-CoA-binding_protein"/>
</dbReference>
<dbReference type="Pfam" id="PF05631">
    <property type="entry name" value="MFS_5"/>
    <property type="match status" value="1"/>
</dbReference>
<dbReference type="EMBL" id="SDMP01000015">
    <property type="protein sequence ID" value="RYR11176.1"/>
    <property type="molecule type" value="Genomic_DNA"/>
</dbReference>
<dbReference type="PANTHER" id="PTHR23516:SF2">
    <property type="entry name" value="MOLYBDATE-ANION TRANSPORTER"/>
    <property type="match status" value="1"/>
</dbReference>
<evidence type="ECO:0000259" key="4">
    <source>
        <dbReference type="PROSITE" id="PS51228"/>
    </source>
</evidence>
<dbReference type="Pfam" id="PF00887">
    <property type="entry name" value="ACBP"/>
    <property type="match status" value="1"/>
</dbReference>
<keyword evidence="3" id="KW-0812">Transmembrane</keyword>
<sequence length="651" mass="73140">MELLWDLASTIALSLLLPLIFIKVLSVTPNLDANEEVSVIASEHDDDDHDHGVKSEEVVQVVAKFDESRDKSVLDKLAVPEILHVSCGSPKIRNSGDVDGEERVHNEIEVVDLADNDSAKEVESDVVEFEISQCDENCNNNNNDYEIAEQDDDDDDDWEGIERTELERRFGEAVLFVGSKVNAEAVASLGNALKMKLYGYHRIATEGPCRQPQPMALKFSARAKWNAWQQLGNMNPEMAMERYISLLSENIPGWGIDSPYIPAIEEVHEVMEGLWSVFGEYELASYGLSRKQMIESLYYGYTTALFAAPFLGVLSDLIGHKKVSLIFCILHLFAGIWKRFSEQPSIFMTSIYLSLASTIFLFSFETWMVTQHEKQGHRQDSLNDTFWLMTFFESAWLIASQMFANWLIGNSTDKNIAPSSTIIILATICFTFVTRGWTETPGAGTFKEYSRSFYAYIFGDKRIWLLTWAQMCLHFSIGIFWILWAPTVVADGREVQLGLIYPSFLASRMIGSTIFPCLTSGPSSLRTEDCLVYAYVVLALLLSFVAYDYQEIGFLMTLFSMFHACVGFILPSLARLRTMYVPNELRGGMMGLSIAPANAAILLSVVQGGYYRNVGNSALMAFGVLGLLLAAVCMHALKQLGKQPYHNWHKQ</sequence>
<comment type="similarity">
    <text evidence="1">Belongs to the ACBP family.</text>
</comment>
<comment type="caution">
    <text evidence="5">The sequence shown here is derived from an EMBL/GenBank/DDBJ whole genome shotgun (WGS) entry which is preliminary data.</text>
</comment>
<dbReference type="SUPFAM" id="SSF47027">
    <property type="entry name" value="Acyl-CoA binding protein"/>
    <property type="match status" value="1"/>
</dbReference>
<dbReference type="InterPro" id="IPR014352">
    <property type="entry name" value="FERM/acyl-CoA-bd_prot_sf"/>
</dbReference>
<feature type="transmembrane region" description="Helical" evidence="3">
    <location>
        <begin position="346"/>
        <end position="364"/>
    </location>
</feature>
<dbReference type="PROSITE" id="PS51228">
    <property type="entry name" value="ACB_2"/>
    <property type="match status" value="1"/>
</dbReference>
<feature type="domain" description="ACB" evidence="4">
    <location>
        <begin position="166"/>
        <end position="256"/>
    </location>
</feature>
<feature type="transmembrane region" description="Helical" evidence="3">
    <location>
        <begin position="323"/>
        <end position="340"/>
    </location>
</feature>
<feature type="transmembrane region" description="Helical" evidence="3">
    <location>
        <begin position="298"/>
        <end position="318"/>
    </location>
</feature>
<feature type="transmembrane region" description="Helical" evidence="3">
    <location>
        <begin position="553"/>
        <end position="573"/>
    </location>
</feature>
<feature type="transmembrane region" description="Helical" evidence="3">
    <location>
        <begin position="416"/>
        <end position="437"/>
    </location>
</feature>
<proteinExistence type="inferred from homology"/>
<dbReference type="SUPFAM" id="SSF103473">
    <property type="entry name" value="MFS general substrate transporter"/>
    <property type="match status" value="1"/>
</dbReference>